<dbReference type="EMBL" id="JAAWWB010000002">
    <property type="protein sequence ID" value="KAG6789428.1"/>
    <property type="molecule type" value="Genomic_DNA"/>
</dbReference>
<evidence type="ECO:0000313" key="2">
    <source>
        <dbReference type="Proteomes" id="UP000886885"/>
    </source>
</evidence>
<organism evidence="1 2">
    <name type="scientific">Populus tomentosa</name>
    <name type="common">Chinese white poplar</name>
    <dbReference type="NCBI Taxonomy" id="118781"/>
    <lineage>
        <taxon>Eukaryota</taxon>
        <taxon>Viridiplantae</taxon>
        <taxon>Streptophyta</taxon>
        <taxon>Embryophyta</taxon>
        <taxon>Tracheophyta</taxon>
        <taxon>Spermatophyta</taxon>
        <taxon>Magnoliopsida</taxon>
        <taxon>eudicotyledons</taxon>
        <taxon>Gunneridae</taxon>
        <taxon>Pentapetalae</taxon>
        <taxon>rosids</taxon>
        <taxon>fabids</taxon>
        <taxon>Malpighiales</taxon>
        <taxon>Salicaceae</taxon>
        <taxon>Saliceae</taxon>
        <taxon>Populus</taxon>
    </lineage>
</organism>
<reference evidence="1" key="1">
    <citation type="journal article" date="2020" name="bioRxiv">
        <title>Hybrid origin of Populus tomentosa Carr. identified through genome sequencing and phylogenomic analysis.</title>
        <authorList>
            <person name="An X."/>
            <person name="Gao K."/>
            <person name="Chen Z."/>
            <person name="Li J."/>
            <person name="Yang X."/>
            <person name="Yang X."/>
            <person name="Zhou J."/>
            <person name="Guo T."/>
            <person name="Zhao T."/>
            <person name="Huang S."/>
            <person name="Miao D."/>
            <person name="Khan W.U."/>
            <person name="Rao P."/>
            <person name="Ye M."/>
            <person name="Lei B."/>
            <person name="Liao W."/>
            <person name="Wang J."/>
            <person name="Ji L."/>
            <person name="Li Y."/>
            <person name="Guo B."/>
            <person name="Mustafa N.S."/>
            <person name="Li S."/>
            <person name="Yun Q."/>
            <person name="Keller S.R."/>
            <person name="Mao J."/>
            <person name="Zhang R."/>
            <person name="Strauss S.H."/>
        </authorList>
    </citation>
    <scope>NUCLEOTIDE SEQUENCE</scope>
    <source>
        <strain evidence="1">GM15</strain>
        <tissue evidence="1">Leaf</tissue>
    </source>
</reference>
<dbReference type="Proteomes" id="UP000886885">
    <property type="component" value="Chromosome 1D"/>
</dbReference>
<accession>A0A8X8AHG0</accession>
<sequence>MQQVPEEIESVIVGIEAYWSIKRYNSDTGLSFFEDDDESGSDVVEKDFLEDLWGRIQVLSGNGWKVDSDNCSSDHISINDEIGRKIWPP</sequence>
<evidence type="ECO:0000313" key="1">
    <source>
        <dbReference type="EMBL" id="KAG6789428.1"/>
    </source>
</evidence>
<keyword evidence="2" id="KW-1185">Reference proteome</keyword>
<proteinExistence type="predicted"/>
<dbReference type="OrthoDB" id="1729482at2759"/>
<dbReference type="AlphaFoldDB" id="A0A8X8AHG0"/>
<protein>
    <submittedName>
        <fullName evidence="1">Uncharacterized protein</fullName>
    </submittedName>
</protein>
<comment type="caution">
    <text evidence="1">The sequence shown here is derived from an EMBL/GenBank/DDBJ whole genome shotgun (WGS) entry which is preliminary data.</text>
</comment>
<name>A0A8X8AHG0_POPTO</name>
<gene>
    <name evidence="1" type="ORF">POTOM_005526</name>
</gene>